<evidence type="ECO:0000313" key="5">
    <source>
        <dbReference type="Proteomes" id="UP000483286"/>
    </source>
</evidence>
<name>A0A7C9LPA1_9DEIO</name>
<dbReference type="SUPFAM" id="SSF48452">
    <property type="entry name" value="TPR-like"/>
    <property type="match status" value="4"/>
</dbReference>
<dbReference type="InterPro" id="IPR036388">
    <property type="entry name" value="WH-like_DNA-bd_sf"/>
</dbReference>
<accession>A0A7C9LPA1</accession>
<dbReference type="Gene3D" id="1.25.40.10">
    <property type="entry name" value="Tetratricopeptide repeat domain"/>
    <property type="match status" value="1"/>
</dbReference>
<dbReference type="SUPFAM" id="SSF52540">
    <property type="entry name" value="P-loop containing nucleoside triphosphate hydrolases"/>
    <property type="match status" value="1"/>
</dbReference>
<dbReference type="InterPro" id="IPR005158">
    <property type="entry name" value="BTAD"/>
</dbReference>
<dbReference type="InterPro" id="IPR051677">
    <property type="entry name" value="AfsR-DnrI-RedD_regulator"/>
</dbReference>
<evidence type="ECO:0000256" key="1">
    <source>
        <dbReference type="ARBA" id="ARBA00023015"/>
    </source>
</evidence>
<dbReference type="GO" id="GO:0003677">
    <property type="term" value="F:DNA binding"/>
    <property type="evidence" value="ECO:0007669"/>
    <property type="project" value="TreeGrafter"/>
</dbReference>
<dbReference type="Gene3D" id="1.10.10.10">
    <property type="entry name" value="Winged helix-like DNA-binding domain superfamily/Winged helix DNA-binding domain"/>
    <property type="match status" value="1"/>
</dbReference>
<dbReference type="EMBL" id="WQLB01000003">
    <property type="protein sequence ID" value="MVN85821.1"/>
    <property type="molecule type" value="Genomic_DNA"/>
</dbReference>
<dbReference type="RefSeq" id="WP_157457863.1">
    <property type="nucleotide sequence ID" value="NZ_WQLB01000003.1"/>
</dbReference>
<dbReference type="InterPro" id="IPR011990">
    <property type="entry name" value="TPR-like_helical_dom_sf"/>
</dbReference>
<keyword evidence="2" id="KW-0804">Transcription</keyword>
<protein>
    <recommendedName>
        <fullName evidence="3">Bacterial transcriptional activator domain-containing protein</fullName>
    </recommendedName>
</protein>
<dbReference type="PANTHER" id="PTHR35807:SF1">
    <property type="entry name" value="TRANSCRIPTIONAL REGULATOR REDD"/>
    <property type="match status" value="1"/>
</dbReference>
<sequence>MRKAVAPVPVDLARRVVAALRPVQSRRAAAPQLLWGEAGRGKTHLAQQVLAALGCRTLTVQADVAPAALAALVPGAGGWAERLLRRAAAGEALEPAALAGALLSALGTLAPVVLLVEDLHTGTPARAALWSELARQSAHKRGVGVLGTSRQPQGEADPWCGWPVPPQSPAALAALLERQADAPLPPAAAEWITARAQGNPLFALEYFRLLTRSRQLWNDGQGWRWQAPGSDPLPDTIEALLGQAVRVEDPDAEVLLGAAALLSPEQRADPEVWRAVAGLSAPAFAQARDLLETRGLLAGPLFVHPLYGEVVRRDLPAPVHRTLAGRALQVLSDPRARAPFVPSAALDPAQARDLLAQAAHAAEAAGAGQEAAGHWAAHLATLAPPDPARPGAAVRTALAWQPYDPARAEGYAALLDTMPQATPEQRLDMWLLRAELLWEQGRPAEASALMASLGGGAPGQARWHHKQVQLLGMGQDFAAAAEQWAAAPNLQAGAPPATLYVVGDALMRLGRTDEAAATLSGALDRCGVDPLARAELWMAYAGVAYHQGQPDLALERLSSALALLGTLPGDSPDRDLQRARELAVTQRAFLRLAQGDYAGAGQDFAAAVTATEVLGNPYRLAQREAYLGSTLVQLGRYDEAEATLLRAADVLEAQGDQMYLVMVAKQALVTLNLEAERPHGLARAQKHARDALRSARASGAATIVASALLSAARVEAAQGAEAPTLALLDEHDRLVGAPAADALTVRGLLLERLGRPAEAEAALARSQAALRAQGQTAGADLAALALARVQGDAAALHALLARLEAQGGGHTAALTRRALSELGAPGTAAPPHLMPAPATAGCRVEVLGPLRVVVGGEVVRVAGGLRREVLARLALARLTGQDSLSARALALGLPDDPDAQTEADALNRLQQVVYHLRRALGAASVRTTLGGYALGDVMCDAETFLHTRDLSLWRGPLLDGLDSEQGADAADLLYAALHSAADAALAHDPREAARAGRILLQADPYDRAALALTLRALRASGNRKGALATYQSAAARFAEVGETLPPAWQDFLDERPAG</sequence>
<comment type="caution">
    <text evidence="4">The sequence shown here is derived from an EMBL/GenBank/DDBJ whole genome shotgun (WGS) entry which is preliminary data.</text>
</comment>
<dbReference type="SMART" id="SM00028">
    <property type="entry name" value="TPR"/>
    <property type="match status" value="4"/>
</dbReference>
<evidence type="ECO:0000313" key="4">
    <source>
        <dbReference type="EMBL" id="MVN85821.1"/>
    </source>
</evidence>
<evidence type="ECO:0000259" key="3">
    <source>
        <dbReference type="Pfam" id="PF03704"/>
    </source>
</evidence>
<reference evidence="4 5" key="1">
    <citation type="submission" date="2019-12" db="EMBL/GenBank/DDBJ databases">
        <title>Deinococcus sp. HMF7620 Genome sequencing and assembly.</title>
        <authorList>
            <person name="Kang H."/>
            <person name="Kim H."/>
            <person name="Joh K."/>
        </authorList>
    </citation>
    <scope>NUCLEOTIDE SEQUENCE [LARGE SCALE GENOMIC DNA]</scope>
    <source>
        <strain evidence="4 5">HMF7620</strain>
    </source>
</reference>
<gene>
    <name evidence="4" type="ORF">GO986_03475</name>
</gene>
<keyword evidence="1" id="KW-0805">Transcription regulation</keyword>
<evidence type="ECO:0000256" key="2">
    <source>
        <dbReference type="ARBA" id="ARBA00023163"/>
    </source>
</evidence>
<dbReference type="Proteomes" id="UP000483286">
    <property type="component" value="Unassembled WGS sequence"/>
</dbReference>
<dbReference type="Pfam" id="PF13181">
    <property type="entry name" value="TPR_8"/>
    <property type="match status" value="1"/>
</dbReference>
<proteinExistence type="predicted"/>
<feature type="domain" description="Bacterial transcriptional activator" evidence="3">
    <location>
        <begin position="950"/>
        <end position="1038"/>
    </location>
</feature>
<keyword evidence="5" id="KW-1185">Reference proteome</keyword>
<dbReference type="PANTHER" id="PTHR35807">
    <property type="entry name" value="TRANSCRIPTIONAL REGULATOR REDD-RELATED"/>
    <property type="match status" value="1"/>
</dbReference>
<dbReference type="Pfam" id="PF03704">
    <property type="entry name" value="BTAD"/>
    <property type="match status" value="1"/>
</dbReference>
<dbReference type="AlphaFoldDB" id="A0A7C9LPA1"/>
<dbReference type="GO" id="GO:0006355">
    <property type="term" value="P:regulation of DNA-templated transcription"/>
    <property type="evidence" value="ECO:0007669"/>
    <property type="project" value="TreeGrafter"/>
</dbReference>
<dbReference type="InterPro" id="IPR027417">
    <property type="entry name" value="P-loop_NTPase"/>
</dbReference>
<organism evidence="4 5">
    <name type="scientific">Deinococcus arboris</name>
    <dbReference type="NCBI Taxonomy" id="2682977"/>
    <lineage>
        <taxon>Bacteria</taxon>
        <taxon>Thermotogati</taxon>
        <taxon>Deinococcota</taxon>
        <taxon>Deinococci</taxon>
        <taxon>Deinococcales</taxon>
        <taxon>Deinococcaceae</taxon>
        <taxon>Deinococcus</taxon>
    </lineage>
</organism>
<dbReference type="InterPro" id="IPR019734">
    <property type="entry name" value="TPR_rpt"/>
</dbReference>